<comment type="caution">
    <text evidence="1">The sequence shown here is derived from an EMBL/GenBank/DDBJ whole genome shotgun (WGS) entry which is preliminary data.</text>
</comment>
<sequence>MRKSRGVFPLFVFLLLIVSLLGSQAVGAYPTAPSGGRLFDPGQLHKTPANHDIQLDFVRLKFRGKIEPKAGERPKEHIGASSFGRKALSSIAKTSNRTAFGVGEAIRDTTKAAQQIVKNALDGRIRERMVEADLKAGNPNAIVQNQTLIVDKNGKKVLDPITNQGRRVDHVVIEDGKVTRIVETTSPTASKTAQRLKEIAIRDSGGEYIKDRKTGKLISIKDISSETARVDIKDKKISYGAR</sequence>
<protein>
    <submittedName>
        <fullName evidence="1">Uncharacterized protein</fullName>
    </submittedName>
</protein>
<gene>
    <name evidence="1" type="ORF">H4W29_000283</name>
</gene>
<dbReference type="Proteomes" id="UP000620262">
    <property type="component" value="Unassembled WGS sequence"/>
</dbReference>
<organism evidence="1 2">
    <name type="scientific">Rhizobium viscosum</name>
    <name type="common">Arthrobacter viscosus</name>
    <dbReference type="NCBI Taxonomy" id="1673"/>
    <lineage>
        <taxon>Bacteria</taxon>
        <taxon>Pseudomonadati</taxon>
        <taxon>Pseudomonadota</taxon>
        <taxon>Alphaproteobacteria</taxon>
        <taxon>Hyphomicrobiales</taxon>
        <taxon>Rhizobiaceae</taxon>
        <taxon>Rhizobium/Agrobacterium group</taxon>
        <taxon>Rhizobium</taxon>
    </lineage>
</organism>
<dbReference type="RefSeq" id="WP_192727366.1">
    <property type="nucleotide sequence ID" value="NZ_BAAAVL010000003.1"/>
</dbReference>
<accession>A0ABR9IIU0</accession>
<evidence type="ECO:0000313" key="1">
    <source>
        <dbReference type="EMBL" id="MBE1503102.1"/>
    </source>
</evidence>
<keyword evidence="2" id="KW-1185">Reference proteome</keyword>
<proteinExistence type="predicted"/>
<dbReference type="EMBL" id="JADBEC010000001">
    <property type="protein sequence ID" value="MBE1503102.1"/>
    <property type="molecule type" value="Genomic_DNA"/>
</dbReference>
<evidence type="ECO:0000313" key="2">
    <source>
        <dbReference type="Proteomes" id="UP000620262"/>
    </source>
</evidence>
<name>A0ABR9IIU0_RHIVS</name>
<reference evidence="1 2" key="1">
    <citation type="submission" date="2020-10" db="EMBL/GenBank/DDBJ databases">
        <title>Sequencing the genomes of 1000 actinobacteria strains.</title>
        <authorList>
            <person name="Klenk H.-P."/>
        </authorList>
    </citation>
    <scope>NUCLEOTIDE SEQUENCE [LARGE SCALE GENOMIC DNA]</scope>
    <source>
        <strain evidence="1 2">DSM 7307</strain>
    </source>
</reference>